<keyword evidence="1" id="KW-0732">Signal</keyword>
<dbReference type="SUPFAM" id="SSF53474">
    <property type="entry name" value="alpha/beta-Hydrolases"/>
    <property type="match status" value="1"/>
</dbReference>
<dbReference type="Gene3D" id="3.40.50.1820">
    <property type="entry name" value="alpha/beta hydrolase"/>
    <property type="match status" value="1"/>
</dbReference>
<dbReference type="OrthoDB" id="9798122at2"/>
<feature type="signal peptide" evidence="1">
    <location>
        <begin position="1"/>
        <end position="21"/>
    </location>
</feature>
<reference evidence="2 4" key="1">
    <citation type="submission" date="2017-06" db="EMBL/GenBank/DDBJ databases">
        <title>Complete genome of Francisella adeliensis.</title>
        <authorList>
            <person name="Vallesi A."/>
            <person name="Sjodin A."/>
        </authorList>
    </citation>
    <scope>NUCLEOTIDE SEQUENCE [LARGE SCALE GENOMIC DNA]</scope>
    <source>
        <strain evidence="2 4">FDC440</strain>
    </source>
</reference>
<dbReference type="InterPro" id="IPR029058">
    <property type="entry name" value="AB_hydrolase_fold"/>
</dbReference>
<evidence type="ECO:0000313" key="4">
    <source>
        <dbReference type="Proteomes" id="UP000251120"/>
    </source>
</evidence>
<dbReference type="KEGG" id="fad:CDH04_05635"/>
<dbReference type="EMBL" id="CP021781">
    <property type="protein sequence ID" value="AXA33928.1"/>
    <property type="molecule type" value="Genomic_DNA"/>
</dbReference>
<dbReference type="AlphaFoldDB" id="A0A2Z4XZ54"/>
<evidence type="ECO:0000313" key="5">
    <source>
        <dbReference type="Proteomes" id="UP000681131"/>
    </source>
</evidence>
<dbReference type="Proteomes" id="UP000681131">
    <property type="component" value="Chromosome"/>
</dbReference>
<sequence>MNKKLIATLLCGLSLAQFAQADIVDTTTWKAKDIKENYKNKYFCNPAVASSTCKINIQNMKKLSGVDIDNFGDNSIKTVTLDKVAYKTTNSFPATGEVISKVSGLVMLPDTDKPKGVILYYHPTAFSNSSVPSSFKDKNIMTMLFDTVYARVYALNGYIVVAPDYIGHADDYKNSHPYVFYPKQTVNTAVDLLNDSSDVIKKRYSLDDNQKLSVYSVGYSEGGAYSIWMAKCLENKSNCPQVSNLDNLYSYKAASGLSGAYDVSDTTLNFIKDNNDAKEYKLHSKLVTSMLKPALLANAFMSYLHYSNTDNALSSKDIDNSFYSMDCPLGTQFLCNVNNKNFNLKDLFNQKKVSDAKLVSAIYYSALYRKYPNQKSAAHYMIPSGNNSMFDLFNEKVFSNSELLQTMKDADIVNFGKDTKTPLFLFSLKEDSVVTALNFDKFMSQANKNVSSYQLENSQITTSSINWVPLVKFDMSDVDHISGEIYANIFAYKYFDDLNKEASKK</sequence>
<organism evidence="2 4">
    <name type="scientific">Francisella adeliensis</name>
    <dbReference type="NCBI Taxonomy" id="2007306"/>
    <lineage>
        <taxon>Bacteria</taxon>
        <taxon>Pseudomonadati</taxon>
        <taxon>Pseudomonadota</taxon>
        <taxon>Gammaproteobacteria</taxon>
        <taxon>Thiotrichales</taxon>
        <taxon>Francisellaceae</taxon>
        <taxon>Francisella</taxon>
    </lineage>
</organism>
<protein>
    <submittedName>
        <fullName evidence="2">Lysophospholipase</fullName>
    </submittedName>
</protein>
<accession>A0A2Z4XZ54</accession>
<gene>
    <name evidence="2" type="ORF">CDH04_05635</name>
    <name evidence="3" type="ORF">FZC43_05640</name>
</gene>
<keyword evidence="5" id="KW-1185">Reference proteome</keyword>
<feature type="chain" id="PRO_5016387774" evidence="1">
    <location>
        <begin position="22"/>
        <end position="505"/>
    </location>
</feature>
<evidence type="ECO:0000313" key="3">
    <source>
        <dbReference type="EMBL" id="QIW12165.1"/>
    </source>
</evidence>
<dbReference type="RefSeq" id="WP_112870103.1">
    <property type="nucleotide sequence ID" value="NZ_CP021781.1"/>
</dbReference>
<reference evidence="3 5" key="2">
    <citation type="submission" date="2019-08" db="EMBL/GenBank/DDBJ databases">
        <title>Complete genome sequences of Francisella adeliensis (FSC1325 and FSC1326).</title>
        <authorList>
            <person name="Ohrman C."/>
            <person name="Uneklint I."/>
            <person name="Vallesi A."/>
            <person name="Karlsson L."/>
            <person name="Sjodin A."/>
        </authorList>
    </citation>
    <scope>NUCLEOTIDE SEQUENCE [LARGE SCALE GENOMIC DNA]</scope>
    <source>
        <strain evidence="3 5">FSC1325</strain>
    </source>
</reference>
<proteinExistence type="predicted"/>
<dbReference type="Proteomes" id="UP000251120">
    <property type="component" value="Chromosome"/>
</dbReference>
<evidence type="ECO:0000313" key="2">
    <source>
        <dbReference type="EMBL" id="AXA33928.1"/>
    </source>
</evidence>
<name>A0A2Z4XZ54_9GAMM</name>
<dbReference type="EMBL" id="CP043424">
    <property type="protein sequence ID" value="QIW12165.1"/>
    <property type="molecule type" value="Genomic_DNA"/>
</dbReference>
<evidence type="ECO:0000256" key="1">
    <source>
        <dbReference type="SAM" id="SignalP"/>
    </source>
</evidence>